<organism evidence="1 2">
    <name type="scientific">Thalassotalea euphylliae</name>
    <dbReference type="NCBI Taxonomy" id="1655234"/>
    <lineage>
        <taxon>Bacteria</taxon>
        <taxon>Pseudomonadati</taxon>
        <taxon>Pseudomonadota</taxon>
        <taxon>Gammaproteobacteria</taxon>
        <taxon>Alteromonadales</taxon>
        <taxon>Colwelliaceae</taxon>
        <taxon>Thalassotalea</taxon>
    </lineage>
</organism>
<sequence length="148" mass="17458">MKFSELIGKKLKDPEIIELLEQNEIEVVYDFDRHFENMDDVYWASCEVGGFQLRFNKEQILDTVFLYLSAHDGFSPIQHSMIDVKTFENFDNAESYYKENAMDYIASPGEPGSDMFKWWIKVQLGNIKIHHQFEQEKTIRVTLFSNDA</sequence>
<dbReference type="EMBL" id="QUOV01000001">
    <property type="protein sequence ID" value="REL35705.1"/>
    <property type="molecule type" value="Genomic_DNA"/>
</dbReference>
<reference evidence="1 2" key="1">
    <citation type="submission" date="2018-08" db="EMBL/GenBank/DDBJ databases">
        <title>Thalassotalea euphylliae genome.</title>
        <authorList>
            <person name="Summers S."/>
            <person name="Rice S.A."/>
            <person name="Freckelton M.L."/>
            <person name="Nedved B.T."/>
            <person name="Hadfield M.G."/>
        </authorList>
    </citation>
    <scope>NUCLEOTIDE SEQUENCE [LARGE SCALE GENOMIC DNA]</scope>
    <source>
        <strain evidence="1 2">H2</strain>
    </source>
</reference>
<proteinExistence type="predicted"/>
<comment type="caution">
    <text evidence="1">The sequence shown here is derived from an EMBL/GenBank/DDBJ whole genome shotgun (WGS) entry which is preliminary data.</text>
</comment>
<evidence type="ECO:0000313" key="2">
    <source>
        <dbReference type="Proteomes" id="UP000256999"/>
    </source>
</evidence>
<evidence type="ECO:0000313" key="1">
    <source>
        <dbReference type="EMBL" id="REL35705.1"/>
    </source>
</evidence>
<dbReference type="OrthoDB" id="4550796at2"/>
<dbReference type="RefSeq" id="WP_116000373.1">
    <property type="nucleotide sequence ID" value="NZ_QUOV01000001.1"/>
</dbReference>
<accession>A0A3E0UHQ8</accession>
<gene>
    <name evidence="1" type="ORF">DXX92_10340</name>
</gene>
<protein>
    <submittedName>
        <fullName evidence="1">Uncharacterized protein</fullName>
    </submittedName>
</protein>
<dbReference type="Proteomes" id="UP000256999">
    <property type="component" value="Unassembled WGS sequence"/>
</dbReference>
<name>A0A3E0UHQ8_9GAMM</name>
<dbReference type="AlphaFoldDB" id="A0A3E0UHQ8"/>